<dbReference type="AlphaFoldDB" id="A0A381UCD1"/>
<accession>A0A381UCD1</accession>
<dbReference type="NCBIfam" id="TIGR01549">
    <property type="entry name" value="HAD-SF-IA-v1"/>
    <property type="match status" value="1"/>
</dbReference>
<dbReference type="NCBIfam" id="TIGR01460">
    <property type="entry name" value="HAD-SF-IIA"/>
    <property type="match status" value="1"/>
</dbReference>
<gene>
    <name evidence="6" type="ORF">METZ01_LOCUS78726</name>
</gene>
<dbReference type="EMBL" id="UINC01006164">
    <property type="protein sequence ID" value="SVA25872.1"/>
    <property type="molecule type" value="Genomic_DNA"/>
</dbReference>
<dbReference type="InterPro" id="IPR036412">
    <property type="entry name" value="HAD-like_sf"/>
</dbReference>
<evidence type="ECO:0000256" key="2">
    <source>
        <dbReference type="ARBA" id="ARBA00007958"/>
    </source>
</evidence>
<sequence>MDQKRGILFDLDGVFYVSNQAIDGGQKLINSLRNKSIPFRFLTNTTTKTRREIREKLGSFGLLIDEKEIFSAAYIGINYLRSIGSPPCHLLIHDNIYSDYSEFDVHDRKPEFVVIGDRGNKWNYDDLNKAFRYLMEGARLIALHKGRYFQTLQGLEIDIGAIITGLEYSSGQTAISLGKPNPNFFQTALEDISIGSGKAIMVGDDLINDIGGAQRTGMKGVLVRTGKFRKSNLSHSDVKPDFIIESINELEDILSLI</sequence>
<evidence type="ECO:0000256" key="3">
    <source>
        <dbReference type="ARBA" id="ARBA00022723"/>
    </source>
</evidence>
<dbReference type="GO" id="GO:0005737">
    <property type="term" value="C:cytoplasm"/>
    <property type="evidence" value="ECO:0007669"/>
    <property type="project" value="TreeGrafter"/>
</dbReference>
<dbReference type="GO" id="GO:0016791">
    <property type="term" value="F:phosphatase activity"/>
    <property type="evidence" value="ECO:0007669"/>
    <property type="project" value="InterPro"/>
</dbReference>
<name>A0A381UCD1_9ZZZZ</name>
<protein>
    <recommendedName>
        <fullName evidence="5">Haloacid dehalogenase-like hydrolase domain-containing protein 2</fullName>
    </recommendedName>
</protein>
<evidence type="ECO:0000256" key="1">
    <source>
        <dbReference type="ARBA" id="ARBA00001946"/>
    </source>
</evidence>
<dbReference type="SUPFAM" id="SSF56784">
    <property type="entry name" value="HAD-like"/>
    <property type="match status" value="1"/>
</dbReference>
<evidence type="ECO:0000256" key="4">
    <source>
        <dbReference type="ARBA" id="ARBA00022842"/>
    </source>
</evidence>
<organism evidence="6">
    <name type="scientific">marine metagenome</name>
    <dbReference type="NCBI Taxonomy" id="408172"/>
    <lineage>
        <taxon>unclassified sequences</taxon>
        <taxon>metagenomes</taxon>
        <taxon>ecological metagenomes</taxon>
    </lineage>
</organism>
<dbReference type="InterPro" id="IPR006439">
    <property type="entry name" value="HAD-SF_hydro_IA"/>
</dbReference>
<dbReference type="NCBIfam" id="TIGR01458">
    <property type="entry name" value="HAD-SF-IIA-hyp3"/>
    <property type="match status" value="1"/>
</dbReference>
<reference evidence="6" key="1">
    <citation type="submission" date="2018-05" db="EMBL/GenBank/DDBJ databases">
        <authorList>
            <person name="Lanie J.A."/>
            <person name="Ng W.-L."/>
            <person name="Kazmierczak K.M."/>
            <person name="Andrzejewski T.M."/>
            <person name="Davidsen T.M."/>
            <person name="Wayne K.J."/>
            <person name="Tettelin H."/>
            <person name="Glass J.I."/>
            <person name="Rusch D."/>
            <person name="Podicherti R."/>
            <person name="Tsui H.-C.T."/>
            <person name="Winkler M.E."/>
        </authorList>
    </citation>
    <scope>NUCLEOTIDE SEQUENCE</scope>
</reference>
<dbReference type="PANTHER" id="PTHR19288">
    <property type="entry name" value="4-NITROPHENYLPHOSPHATASE-RELATED"/>
    <property type="match status" value="1"/>
</dbReference>
<dbReference type="PANTHER" id="PTHR19288:SF46">
    <property type="entry name" value="HALOACID DEHALOGENASE-LIKE HYDROLASE DOMAIN-CONTAINING PROTEIN 2"/>
    <property type="match status" value="1"/>
</dbReference>
<comment type="similarity">
    <text evidence="2">Belongs to the HAD-like hydrolase superfamily.</text>
</comment>
<keyword evidence="4" id="KW-0460">Magnesium</keyword>
<dbReference type="Pfam" id="PF13242">
    <property type="entry name" value="Hydrolase_like"/>
    <property type="match status" value="1"/>
</dbReference>
<evidence type="ECO:0000313" key="6">
    <source>
        <dbReference type="EMBL" id="SVA25872.1"/>
    </source>
</evidence>
<dbReference type="Pfam" id="PF13344">
    <property type="entry name" value="Hydrolase_6"/>
    <property type="match status" value="1"/>
</dbReference>
<keyword evidence="3" id="KW-0479">Metal-binding</keyword>
<comment type="cofactor">
    <cofactor evidence="1">
        <name>Mg(2+)</name>
        <dbReference type="ChEBI" id="CHEBI:18420"/>
    </cofactor>
</comment>
<dbReference type="InterPro" id="IPR006355">
    <property type="entry name" value="LHPP/HDHD2"/>
</dbReference>
<dbReference type="Gene3D" id="3.40.50.1000">
    <property type="entry name" value="HAD superfamily/HAD-like"/>
    <property type="match status" value="2"/>
</dbReference>
<evidence type="ECO:0000256" key="5">
    <source>
        <dbReference type="ARBA" id="ARBA00039666"/>
    </source>
</evidence>
<proteinExistence type="inferred from homology"/>
<dbReference type="InterPro" id="IPR006357">
    <property type="entry name" value="HAD-SF_hydro_IIA"/>
</dbReference>
<dbReference type="GO" id="GO:0046872">
    <property type="term" value="F:metal ion binding"/>
    <property type="evidence" value="ECO:0007669"/>
    <property type="project" value="UniProtKB-KW"/>
</dbReference>
<dbReference type="InterPro" id="IPR023214">
    <property type="entry name" value="HAD_sf"/>
</dbReference>